<sequence length="244" mass="26797">MAKKKKKGGGGMSGDEWLITFGDLVTLLLTFFVLLLSMASMDRSTLSRITIFSDDIGFLSYRSAGRVPQHIKFIIDALDKPWEVLEKQQRIKDLLFPDDILPEELSRSTLNENLHVLERPEGVALVLTDKLLFSTGSAQLGPQARPILTAIGEVLQYMSAPINVSGYTDSVGGDAAGNYRLSGERALAVLQHFLSQGIPGERFSVSGYGPNWPIADNASTDGRAQNRRVEILLKTTPWLGAYTQ</sequence>
<dbReference type="SUPFAM" id="SSF103088">
    <property type="entry name" value="OmpA-like"/>
    <property type="match status" value="1"/>
</dbReference>
<evidence type="ECO:0000256" key="8">
    <source>
        <dbReference type="SAM" id="Phobius"/>
    </source>
</evidence>
<gene>
    <name evidence="10" type="ORF">GGQ74_001616</name>
</gene>
<dbReference type="RefSeq" id="WP_167941052.1">
    <property type="nucleotide sequence ID" value="NZ_JAATJA010000002.1"/>
</dbReference>
<keyword evidence="11" id="KW-1185">Reference proteome</keyword>
<evidence type="ECO:0000256" key="2">
    <source>
        <dbReference type="ARBA" id="ARBA00008914"/>
    </source>
</evidence>
<dbReference type="PROSITE" id="PS51123">
    <property type="entry name" value="OMPA_2"/>
    <property type="match status" value="1"/>
</dbReference>
<dbReference type="InterPro" id="IPR050330">
    <property type="entry name" value="Bact_OuterMem_StrucFunc"/>
</dbReference>
<dbReference type="PANTHER" id="PTHR30329:SF21">
    <property type="entry name" value="LIPOPROTEIN YIAD-RELATED"/>
    <property type="match status" value="1"/>
</dbReference>
<dbReference type="InterPro" id="IPR036737">
    <property type="entry name" value="OmpA-like_sf"/>
</dbReference>
<comment type="subcellular location">
    <subcellularLocation>
        <location evidence="1">Cell membrane</location>
        <topology evidence="1">Single-pass membrane protein</topology>
    </subcellularLocation>
</comment>
<dbReference type="AlphaFoldDB" id="A0A846QNU2"/>
<dbReference type="GO" id="GO:0005886">
    <property type="term" value="C:plasma membrane"/>
    <property type="evidence" value="ECO:0007669"/>
    <property type="project" value="UniProtKB-SubCell"/>
</dbReference>
<dbReference type="Pfam" id="PF13677">
    <property type="entry name" value="MotB_plug"/>
    <property type="match status" value="1"/>
</dbReference>
<dbReference type="InterPro" id="IPR006665">
    <property type="entry name" value="OmpA-like"/>
</dbReference>
<evidence type="ECO:0000256" key="5">
    <source>
        <dbReference type="ARBA" id="ARBA00022989"/>
    </source>
</evidence>
<evidence type="ECO:0000256" key="1">
    <source>
        <dbReference type="ARBA" id="ARBA00004162"/>
    </source>
</evidence>
<evidence type="ECO:0000313" key="10">
    <source>
        <dbReference type="EMBL" id="NJB67943.1"/>
    </source>
</evidence>
<dbReference type="Gene3D" id="3.30.1330.60">
    <property type="entry name" value="OmpA-like domain"/>
    <property type="match status" value="1"/>
</dbReference>
<evidence type="ECO:0000256" key="4">
    <source>
        <dbReference type="ARBA" id="ARBA00022692"/>
    </source>
</evidence>
<evidence type="ECO:0000256" key="7">
    <source>
        <dbReference type="PROSITE-ProRule" id="PRU00473"/>
    </source>
</evidence>
<reference evidence="10 11" key="1">
    <citation type="submission" date="2020-03" db="EMBL/GenBank/DDBJ databases">
        <title>Genomic Encyclopedia of Type Strains, Phase IV (KMG-IV): sequencing the most valuable type-strain genomes for metagenomic binning, comparative biology and taxonomic classification.</title>
        <authorList>
            <person name="Goeker M."/>
        </authorList>
    </citation>
    <scope>NUCLEOTIDE SEQUENCE [LARGE SCALE GENOMIC DNA]</scope>
    <source>
        <strain evidence="10 11">DSM 24233</strain>
    </source>
</reference>
<evidence type="ECO:0000313" key="11">
    <source>
        <dbReference type="Proteomes" id="UP000580856"/>
    </source>
</evidence>
<organism evidence="10 11">
    <name type="scientific">Desulfobaculum xiamenense</name>
    <dbReference type="NCBI Taxonomy" id="995050"/>
    <lineage>
        <taxon>Bacteria</taxon>
        <taxon>Pseudomonadati</taxon>
        <taxon>Thermodesulfobacteriota</taxon>
        <taxon>Desulfovibrionia</taxon>
        <taxon>Desulfovibrionales</taxon>
        <taxon>Desulfovibrionaceae</taxon>
        <taxon>Desulfobaculum</taxon>
    </lineage>
</organism>
<evidence type="ECO:0000256" key="3">
    <source>
        <dbReference type="ARBA" id="ARBA00022475"/>
    </source>
</evidence>
<comment type="caution">
    <text evidence="10">The sequence shown here is derived from an EMBL/GenBank/DDBJ whole genome shotgun (WGS) entry which is preliminary data.</text>
</comment>
<keyword evidence="3" id="KW-1003">Cell membrane</keyword>
<evidence type="ECO:0000256" key="6">
    <source>
        <dbReference type="ARBA" id="ARBA00023136"/>
    </source>
</evidence>
<evidence type="ECO:0000259" key="9">
    <source>
        <dbReference type="PROSITE" id="PS51123"/>
    </source>
</evidence>
<keyword evidence="4 8" id="KW-0812">Transmembrane</keyword>
<comment type="similarity">
    <text evidence="2">Belongs to the MotB family.</text>
</comment>
<dbReference type="PANTHER" id="PTHR30329">
    <property type="entry name" value="STATOR ELEMENT OF FLAGELLAR MOTOR COMPLEX"/>
    <property type="match status" value="1"/>
</dbReference>
<accession>A0A846QNU2</accession>
<keyword evidence="6 7" id="KW-0472">Membrane</keyword>
<protein>
    <submittedName>
        <fullName evidence="10">Chemotaxis protein MotB</fullName>
    </submittedName>
</protein>
<keyword evidence="5 8" id="KW-1133">Transmembrane helix</keyword>
<feature type="transmembrane region" description="Helical" evidence="8">
    <location>
        <begin position="17"/>
        <end position="39"/>
    </location>
</feature>
<dbReference type="CDD" id="cd07185">
    <property type="entry name" value="OmpA_C-like"/>
    <property type="match status" value="1"/>
</dbReference>
<dbReference type="EMBL" id="JAATJA010000002">
    <property type="protein sequence ID" value="NJB67943.1"/>
    <property type="molecule type" value="Genomic_DNA"/>
</dbReference>
<dbReference type="Pfam" id="PF00691">
    <property type="entry name" value="OmpA"/>
    <property type="match status" value="1"/>
</dbReference>
<name>A0A846QNU2_9BACT</name>
<dbReference type="InterPro" id="IPR025713">
    <property type="entry name" value="MotB-like_N_dom"/>
</dbReference>
<feature type="domain" description="OmpA-like" evidence="9">
    <location>
        <begin position="120"/>
        <end position="237"/>
    </location>
</feature>
<dbReference type="Proteomes" id="UP000580856">
    <property type="component" value="Unassembled WGS sequence"/>
</dbReference>
<proteinExistence type="inferred from homology"/>